<evidence type="ECO:0008006" key="5">
    <source>
        <dbReference type="Google" id="ProtNLM"/>
    </source>
</evidence>
<dbReference type="EMBL" id="PYGC01000017">
    <property type="protein sequence ID" value="PSK80369.1"/>
    <property type="molecule type" value="Genomic_DNA"/>
</dbReference>
<comment type="caution">
    <text evidence="2">The sequence shown here is derived from an EMBL/GenBank/DDBJ whole genome shotgun (WGS) entry which is preliminary data.</text>
</comment>
<protein>
    <recommendedName>
        <fullName evidence="5">Ferredoxin</fullName>
    </recommendedName>
</protein>
<evidence type="ECO:0000313" key="2">
    <source>
        <dbReference type="EMBL" id="PSK80369.1"/>
    </source>
</evidence>
<dbReference type="AlphaFoldDB" id="A0A2P8C5Y0"/>
<dbReference type="EMBL" id="BLAU01000001">
    <property type="protein sequence ID" value="GET23077.1"/>
    <property type="molecule type" value="Genomic_DNA"/>
</dbReference>
<evidence type="ECO:0000313" key="4">
    <source>
        <dbReference type="Proteomes" id="UP000396862"/>
    </source>
</evidence>
<dbReference type="Proteomes" id="UP000240621">
    <property type="component" value="Unassembled WGS sequence"/>
</dbReference>
<dbReference type="Proteomes" id="UP000396862">
    <property type="component" value="Unassembled WGS sequence"/>
</dbReference>
<organism evidence="2 3">
    <name type="scientific">Prolixibacter denitrificans</name>
    <dbReference type="NCBI Taxonomy" id="1541063"/>
    <lineage>
        <taxon>Bacteria</taxon>
        <taxon>Pseudomonadati</taxon>
        <taxon>Bacteroidota</taxon>
        <taxon>Bacteroidia</taxon>
        <taxon>Marinilabiliales</taxon>
        <taxon>Prolixibacteraceae</taxon>
        <taxon>Prolixibacter</taxon>
    </lineage>
</organism>
<gene>
    <name evidence="2" type="ORF">CLV93_11713</name>
    <name evidence="1" type="ORF">JCM18694_33230</name>
</gene>
<evidence type="ECO:0000313" key="3">
    <source>
        <dbReference type="Proteomes" id="UP000240621"/>
    </source>
</evidence>
<reference evidence="2 3" key="1">
    <citation type="submission" date="2018-03" db="EMBL/GenBank/DDBJ databases">
        <title>Genomic Encyclopedia of Archaeal and Bacterial Type Strains, Phase II (KMG-II): from individual species to whole genera.</title>
        <authorList>
            <person name="Goeker M."/>
        </authorList>
    </citation>
    <scope>NUCLEOTIDE SEQUENCE [LARGE SCALE GENOMIC DNA]</scope>
    <source>
        <strain evidence="2 3">DSM 27267</strain>
    </source>
</reference>
<reference evidence="1 4" key="2">
    <citation type="submission" date="2019-10" db="EMBL/GenBank/DDBJ databases">
        <title>Prolixibacter strains distinguished by the presence of nitrate reductase genes were adept at nitrate-dependent anaerobic corrosion of metallic iron and carbon steel.</title>
        <authorList>
            <person name="Iino T."/>
            <person name="Shono N."/>
            <person name="Ito K."/>
            <person name="Nakamura R."/>
            <person name="Sueoka K."/>
            <person name="Harayama S."/>
            <person name="Ohkuma M."/>
        </authorList>
    </citation>
    <scope>NUCLEOTIDE SEQUENCE [LARGE SCALE GENOMIC DNA]</scope>
    <source>
        <strain evidence="1 4">MIC1-1</strain>
    </source>
</reference>
<name>A0A2P8C5Y0_9BACT</name>
<dbReference type="RefSeq" id="WP_106543866.1">
    <property type="nucleotide sequence ID" value="NZ_BLAU01000001.1"/>
</dbReference>
<accession>A0A2P8C5Y0</accession>
<proteinExistence type="predicted"/>
<evidence type="ECO:0000313" key="1">
    <source>
        <dbReference type="EMBL" id="GET23077.1"/>
    </source>
</evidence>
<sequence length="66" mass="7807">MDKQTEEYNGYCICVKCDLRLEHKKGIPCREVKCPKCGRTMLKEGSYHHQLYQQKFIDNQDNGEQP</sequence>
<dbReference type="OrthoDB" id="280278at2"/>
<keyword evidence="4" id="KW-1185">Reference proteome</keyword>